<dbReference type="GO" id="GO:0016791">
    <property type="term" value="F:phosphatase activity"/>
    <property type="evidence" value="ECO:0007669"/>
    <property type="project" value="TreeGrafter"/>
</dbReference>
<proteinExistence type="predicted"/>
<dbReference type="InterPro" id="IPR029052">
    <property type="entry name" value="Metallo-depent_PP-like"/>
</dbReference>
<dbReference type="SUPFAM" id="SSF56300">
    <property type="entry name" value="Metallo-dependent phosphatases"/>
    <property type="match status" value="1"/>
</dbReference>
<dbReference type="GO" id="GO:0008803">
    <property type="term" value="F:bis(5'-nucleosyl)-tetraphosphatase (symmetrical) activity"/>
    <property type="evidence" value="ECO:0007669"/>
    <property type="project" value="TreeGrafter"/>
</dbReference>
<organism evidence="3 4">
    <name type="scientific">Methylobacterium gossipiicola</name>
    <dbReference type="NCBI Taxonomy" id="582675"/>
    <lineage>
        <taxon>Bacteria</taxon>
        <taxon>Pseudomonadati</taxon>
        <taxon>Pseudomonadota</taxon>
        <taxon>Alphaproteobacteria</taxon>
        <taxon>Hyphomicrobiales</taxon>
        <taxon>Methylobacteriaceae</taxon>
        <taxon>Methylobacterium</taxon>
    </lineage>
</organism>
<feature type="domain" description="Calcineurin-like phosphoesterase" evidence="2">
    <location>
        <begin position="70"/>
        <end position="268"/>
    </location>
</feature>
<name>A0A1I2RXW6_9HYPH</name>
<dbReference type="Proteomes" id="UP000199229">
    <property type="component" value="Unassembled WGS sequence"/>
</dbReference>
<evidence type="ECO:0000313" key="3">
    <source>
        <dbReference type="EMBL" id="SFG45474.1"/>
    </source>
</evidence>
<dbReference type="InterPro" id="IPR004843">
    <property type="entry name" value="Calcineurin-like_PHP"/>
</dbReference>
<reference evidence="4" key="1">
    <citation type="submission" date="2016-10" db="EMBL/GenBank/DDBJ databases">
        <authorList>
            <person name="Varghese N."/>
            <person name="Submissions S."/>
        </authorList>
    </citation>
    <scope>NUCLEOTIDE SEQUENCE [LARGE SCALE GENOMIC DNA]</scope>
    <source>
        <strain evidence="4">Gh-105</strain>
    </source>
</reference>
<dbReference type="Gene3D" id="3.60.21.10">
    <property type="match status" value="1"/>
</dbReference>
<sequence length="304" mass="32570">MDLGANDSVAVARPPGGWGGGGPARDRAGHATGGPGGSGTARWLLRRAGAKLGGFLRGRPRPLPVVPTGLRIYAVGDVHGRADCLARVFAEIDADRRRHPVAATLEIYLGDYVDRGPDSRGVIDLLIGRAERRPIRPLLGNHEAMLLGALAPPGETSPLSQTWRRSGASDTLAAYGLPVAEGSRPSREEWPALVAAFRRDFPQAHRRFLAGCRPSVAYGSYFFAHAGIRPGIPVDAQDRADLFWIREPFLTSRADHGAVVVHGHTPVREPDMRTNRINLDTGAYLTGRLGCVALEGNTQHVLCG</sequence>
<evidence type="ECO:0000259" key="2">
    <source>
        <dbReference type="Pfam" id="PF00149"/>
    </source>
</evidence>
<dbReference type="PANTHER" id="PTHR42850:SF4">
    <property type="entry name" value="ZINC-DEPENDENT ENDOPOLYPHOSPHATASE"/>
    <property type="match status" value="1"/>
</dbReference>
<evidence type="ECO:0000313" key="4">
    <source>
        <dbReference type="Proteomes" id="UP000199229"/>
    </source>
</evidence>
<dbReference type="STRING" id="582675.SAMN05192565_103245"/>
<feature type="region of interest" description="Disordered" evidence="1">
    <location>
        <begin position="1"/>
        <end position="40"/>
    </location>
</feature>
<protein>
    <submittedName>
        <fullName evidence="3">Serine/threonine protein phosphatase 1</fullName>
    </submittedName>
</protein>
<dbReference type="Pfam" id="PF00149">
    <property type="entry name" value="Metallophos"/>
    <property type="match status" value="1"/>
</dbReference>
<dbReference type="InterPro" id="IPR050126">
    <property type="entry name" value="Ap4A_hydrolase"/>
</dbReference>
<dbReference type="CDD" id="cd00144">
    <property type="entry name" value="MPP_PPP_family"/>
    <property type="match status" value="1"/>
</dbReference>
<dbReference type="AlphaFoldDB" id="A0A1I2RXW6"/>
<evidence type="ECO:0000256" key="1">
    <source>
        <dbReference type="SAM" id="MobiDB-lite"/>
    </source>
</evidence>
<accession>A0A1I2RXW6</accession>
<dbReference type="PANTHER" id="PTHR42850">
    <property type="entry name" value="METALLOPHOSPHOESTERASE"/>
    <property type="match status" value="1"/>
</dbReference>
<dbReference type="EMBL" id="FOPM01000003">
    <property type="protein sequence ID" value="SFG45474.1"/>
    <property type="molecule type" value="Genomic_DNA"/>
</dbReference>
<keyword evidence="4" id="KW-1185">Reference proteome</keyword>
<dbReference type="GO" id="GO:0110154">
    <property type="term" value="P:RNA decapping"/>
    <property type="evidence" value="ECO:0007669"/>
    <property type="project" value="TreeGrafter"/>
</dbReference>
<gene>
    <name evidence="3" type="ORF">SAMN05192565_103245</name>
</gene>
<dbReference type="GO" id="GO:0005737">
    <property type="term" value="C:cytoplasm"/>
    <property type="evidence" value="ECO:0007669"/>
    <property type="project" value="TreeGrafter"/>
</dbReference>